<feature type="non-terminal residue" evidence="7">
    <location>
        <position position="1"/>
    </location>
</feature>
<keyword evidence="4 6" id="KW-1133">Transmembrane helix</keyword>
<keyword evidence="3 6" id="KW-0812">Transmembrane</keyword>
<accession>A0AAV6ME22</accession>
<feature type="transmembrane region" description="Helical" evidence="6">
    <location>
        <begin position="68"/>
        <end position="88"/>
    </location>
</feature>
<evidence type="ECO:0000313" key="8">
    <source>
        <dbReference type="Proteomes" id="UP000685013"/>
    </source>
</evidence>
<dbReference type="GO" id="GO:0015297">
    <property type="term" value="F:antiporter activity"/>
    <property type="evidence" value="ECO:0007669"/>
    <property type="project" value="InterPro"/>
</dbReference>
<evidence type="ECO:0000256" key="5">
    <source>
        <dbReference type="ARBA" id="ARBA00023136"/>
    </source>
</evidence>
<comment type="caution">
    <text evidence="7">The sequence shown here is derived from an EMBL/GenBank/DDBJ whole genome shotgun (WGS) entry which is preliminary data.</text>
</comment>
<evidence type="ECO:0000256" key="2">
    <source>
        <dbReference type="ARBA" id="ARBA00010199"/>
    </source>
</evidence>
<organism evidence="7 8">
    <name type="scientific">Cucurbita argyrosperma subsp. sororia</name>
    <dbReference type="NCBI Taxonomy" id="37648"/>
    <lineage>
        <taxon>Eukaryota</taxon>
        <taxon>Viridiplantae</taxon>
        <taxon>Streptophyta</taxon>
        <taxon>Embryophyta</taxon>
        <taxon>Tracheophyta</taxon>
        <taxon>Spermatophyta</taxon>
        <taxon>Magnoliopsida</taxon>
        <taxon>eudicotyledons</taxon>
        <taxon>Gunneridae</taxon>
        <taxon>Pentapetalae</taxon>
        <taxon>rosids</taxon>
        <taxon>fabids</taxon>
        <taxon>Cucurbitales</taxon>
        <taxon>Cucurbitaceae</taxon>
        <taxon>Cucurbiteae</taxon>
        <taxon>Cucurbita</taxon>
    </lineage>
</organism>
<evidence type="ECO:0000256" key="4">
    <source>
        <dbReference type="ARBA" id="ARBA00022989"/>
    </source>
</evidence>
<feature type="transmembrane region" description="Helical" evidence="6">
    <location>
        <begin position="37"/>
        <end position="62"/>
    </location>
</feature>
<dbReference type="Proteomes" id="UP000685013">
    <property type="component" value="Chromosome 15"/>
</dbReference>
<evidence type="ECO:0000313" key="7">
    <source>
        <dbReference type="EMBL" id="KAG6579376.1"/>
    </source>
</evidence>
<reference evidence="7 8" key="1">
    <citation type="journal article" date="2021" name="Hortic Res">
        <title>The domestication of Cucurbita argyrosperma as revealed by the genome of its wild relative.</title>
        <authorList>
            <person name="Barrera-Redondo J."/>
            <person name="Sanchez-de la Vega G."/>
            <person name="Aguirre-Liguori J.A."/>
            <person name="Castellanos-Morales G."/>
            <person name="Gutierrez-Guerrero Y.T."/>
            <person name="Aguirre-Dugua X."/>
            <person name="Aguirre-Planter E."/>
            <person name="Tenaillon M.I."/>
            <person name="Lira-Saade R."/>
            <person name="Eguiarte L.E."/>
        </authorList>
    </citation>
    <scope>NUCLEOTIDE SEQUENCE [LARGE SCALE GENOMIC DNA]</scope>
    <source>
        <strain evidence="7">JBR-2021</strain>
    </source>
</reference>
<evidence type="ECO:0000256" key="1">
    <source>
        <dbReference type="ARBA" id="ARBA00004141"/>
    </source>
</evidence>
<comment type="subcellular location">
    <subcellularLocation>
        <location evidence="1">Membrane</location>
        <topology evidence="1">Multi-pass membrane protein</topology>
    </subcellularLocation>
</comment>
<protein>
    <submittedName>
        <fullName evidence="7">Protein DETOXIFICATION 34</fullName>
    </submittedName>
</protein>
<keyword evidence="5 6" id="KW-0472">Membrane</keyword>
<feature type="transmembrane region" description="Helical" evidence="6">
    <location>
        <begin position="276"/>
        <end position="297"/>
    </location>
</feature>
<dbReference type="GO" id="GO:0042910">
    <property type="term" value="F:xenobiotic transmembrane transporter activity"/>
    <property type="evidence" value="ECO:0007669"/>
    <property type="project" value="InterPro"/>
</dbReference>
<feature type="transmembrane region" description="Helical" evidence="6">
    <location>
        <begin position="228"/>
        <end position="256"/>
    </location>
</feature>
<dbReference type="GO" id="GO:0016020">
    <property type="term" value="C:membrane"/>
    <property type="evidence" value="ECO:0007669"/>
    <property type="project" value="UniProtKB-SubCell"/>
</dbReference>
<dbReference type="PANTHER" id="PTHR11206">
    <property type="entry name" value="MULTIDRUG RESISTANCE PROTEIN"/>
    <property type="match status" value="1"/>
</dbReference>
<keyword evidence="8" id="KW-1185">Reference proteome</keyword>
<feature type="transmembrane region" description="Helical" evidence="6">
    <location>
        <begin position="378"/>
        <end position="398"/>
    </location>
</feature>
<feature type="transmembrane region" description="Helical" evidence="6">
    <location>
        <begin position="151"/>
        <end position="174"/>
    </location>
</feature>
<gene>
    <name evidence="7" type="primary">DTX34</name>
    <name evidence="7" type="ORF">SDJN03_23824</name>
</gene>
<sequence>MEAPLLHGLAAADYEPLKSFGDANRVFFAETKKLWKIAAPIVFGILCQYGINSVTSIFVGHIGDVELSAVSISVSVIGTFAFGFMLGMGSALETLCGQAYGAGQVYLLGVYMQRSWIILTDGSQGCLFPNSFHWRSFFPPKSSFKPKARSMSLPISAIASNISSWVTAIAQVIYVVGWCKDGWTGLSWSAFNDIWAFVGLSFSSAVMLCLELWYMMSVIILTGHLDNAVYAVGSLSICMNINGLEAMLFIGINAAISVRVSNELGQGHPVATKYSVYVTVFQSLLLGLLSMVVILITKDSFAVIYTSSKEMQAAVSKLAYLLGITMVLNSVQPVISGVAIGAGWQTLVAYINLGSYYAFGLPLGYLLGYTKHLGVQGLWGGMICGLSLQTILLLIILYKTNWTHEVNQSIERMKRWGGQEVKIVNSADYI</sequence>
<name>A0AAV6ME22_9ROSI</name>
<dbReference type="GO" id="GO:1990961">
    <property type="term" value="P:xenobiotic detoxification by transmembrane export across the plasma membrane"/>
    <property type="evidence" value="ECO:0007669"/>
    <property type="project" value="InterPro"/>
</dbReference>
<dbReference type="InterPro" id="IPR045069">
    <property type="entry name" value="MATE_euk"/>
</dbReference>
<dbReference type="CDD" id="cd13132">
    <property type="entry name" value="MATE_eukaryotic"/>
    <property type="match status" value="1"/>
</dbReference>
<dbReference type="InterPro" id="IPR002528">
    <property type="entry name" value="MATE_fam"/>
</dbReference>
<dbReference type="AlphaFoldDB" id="A0AAV6ME22"/>
<feature type="transmembrane region" description="Helical" evidence="6">
    <location>
        <begin position="318"/>
        <end position="341"/>
    </location>
</feature>
<dbReference type="EMBL" id="JAGKQH010000015">
    <property type="protein sequence ID" value="KAG6579376.1"/>
    <property type="molecule type" value="Genomic_DNA"/>
</dbReference>
<comment type="similarity">
    <text evidence="2">Belongs to the multi antimicrobial extrusion (MATE) (TC 2.A.66.1) family.</text>
</comment>
<dbReference type="Pfam" id="PF01554">
    <property type="entry name" value="MatE"/>
    <property type="match status" value="2"/>
</dbReference>
<evidence type="ECO:0000256" key="6">
    <source>
        <dbReference type="SAM" id="Phobius"/>
    </source>
</evidence>
<evidence type="ECO:0000256" key="3">
    <source>
        <dbReference type="ARBA" id="ARBA00022692"/>
    </source>
</evidence>
<feature type="transmembrane region" description="Helical" evidence="6">
    <location>
        <begin position="194"/>
        <end position="216"/>
    </location>
</feature>
<feature type="transmembrane region" description="Helical" evidence="6">
    <location>
        <begin position="347"/>
        <end position="366"/>
    </location>
</feature>
<proteinExistence type="inferred from homology"/>